<dbReference type="GO" id="GO:0016231">
    <property type="term" value="F:beta-N-acetylglucosaminidase activity"/>
    <property type="evidence" value="ECO:0007669"/>
    <property type="project" value="TreeGrafter"/>
</dbReference>
<evidence type="ECO:0000313" key="12">
    <source>
        <dbReference type="EMBL" id="KAK7793332.1"/>
    </source>
</evidence>
<evidence type="ECO:0000256" key="3">
    <source>
        <dbReference type="ARBA" id="ARBA00012663"/>
    </source>
</evidence>
<evidence type="ECO:0000256" key="6">
    <source>
        <dbReference type="ARBA" id="ARBA00023180"/>
    </source>
</evidence>
<dbReference type="FunFam" id="3.20.20.80:FF:000063">
    <property type="entry name" value="Beta-hexosaminidase"/>
    <property type="match status" value="1"/>
</dbReference>
<comment type="catalytic activity">
    <reaction evidence="1">
        <text>Hydrolysis of terminal non-reducing N-acetyl-D-hexosamine residues in N-acetyl-beta-D-hexosaminides.</text>
        <dbReference type="EC" id="3.2.1.52"/>
    </reaction>
</comment>
<keyword evidence="13" id="KW-1185">Reference proteome</keyword>
<feature type="region of interest" description="Disordered" evidence="9">
    <location>
        <begin position="1"/>
        <end position="21"/>
    </location>
</feature>
<keyword evidence="5" id="KW-0378">Hydrolase</keyword>
<dbReference type="Proteomes" id="UP001378592">
    <property type="component" value="Unassembled WGS sequence"/>
</dbReference>
<evidence type="ECO:0000313" key="13">
    <source>
        <dbReference type="Proteomes" id="UP001378592"/>
    </source>
</evidence>
<feature type="active site" description="Proton donor" evidence="8">
    <location>
        <position position="418"/>
    </location>
</feature>
<dbReference type="InterPro" id="IPR015883">
    <property type="entry name" value="Glyco_hydro_20_cat"/>
</dbReference>
<feature type="domain" description="Beta-hexosaminidase eukaryotic type N-terminal" evidence="11">
    <location>
        <begin position="99"/>
        <end position="226"/>
    </location>
</feature>
<dbReference type="Gene3D" id="3.30.379.10">
    <property type="entry name" value="Chitobiase/beta-hexosaminidase domain 2-like"/>
    <property type="match status" value="1"/>
</dbReference>
<dbReference type="GO" id="GO:0005886">
    <property type="term" value="C:plasma membrane"/>
    <property type="evidence" value="ECO:0007669"/>
    <property type="project" value="TreeGrafter"/>
</dbReference>
<organism evidence="12 13">
    <name type="scientific">Gryllus longicercus</name>
    <dbReference type="NCBI Taxonomy" id="2509291"/>
    <lineage>
        <taxon>Eukaryota</taxon>
        <taxon>Metazoa</taxon>
        <taxon>Ecdysozoa</taxon>
        <taxon>Arthropoda</taxon>
        <taxon>Hexapoda</taxon>
        <taxon>Insecta</taxon>
        <taxon>Pterygota</taxon>
        <taxon>Neoptera</taxon>
        <taxon>Polyneoptera</taxon>
        <taxon>Orthoptera</taxon>
        <taxon>Ensifera</taxon>
        <taxon>Gryllidea</taxon>
        <taxon>Grylloidea</taxon>
        <taxon>Gryllidae</taxon>
        <taxon>Gryllinae</taxon>
        <taxon>Gryllus</taxon>
    </lineage>
</organism>
<sequence>MRPLGRRRRAPRRLTERMAPTSRAPATAAAAAALLLTLLAGLYATSAAADERRAESAWAWRCGAAGLCARVAAHGEAQASTLWPSLPLCRLTCGAAGALWPLPTGHVALAASLAPLHPRAVRPQFLCSTSAEAARFLQEATALMAETLARECRVPPLANANANASDPSAPLLVVQFCIDEPGLSLKLSTNESYELNVWTEGAVVTASVSAPTAFGARHALETLSQLAACDDAEGGAPPMRVVARARVVDAPVFAHRGLLLDTARHWLPERALRRTIDAMAAAKLNVLHWHATDSHSFPLLLPRVPQLARYGAYSSAQTYSMSAVARLAAYARARGVRLLVELDAPAHAGAGWEWGPAAGKGELALCVAAQPWRQSCIQPPCGQLNPVNPAVYDVLFDVYRDLLDALPADEQLHLGGDEVFIPCWNSSSEVLQWLQQNDHGRETNDFLRLWSDFHSLQLGALERARARTCSNNVADNAPILWSSHLTNPKDIEQYVDSQRFIIQPWETRNSHLAEDLMALGYRIILTHKDAWYLDHGFWGQTSYYRWKTAYNARMPTVGRTSNQLLGGETAMWGELVDEQTLDGRVWPRAAAVAERLWSDPETAADAAEPRLLQMRERLVRRGVRAAAVTPEWCYLNEGQCR</sequence>
<keyword evidence="7" id="KW-0326">Glycosidase</keyword>
<dbReference type="InterPro" id="IPR017853">
    <property type="entry name" value="GH"/>
</dbReference>
<evidence type="ECO:0000256" key="5">
    <source>
        <dbReference type="ARBA" id="ARBA00022801"/>
    </source>
</evidence>
<dbReference type="GO" id="GO:0005975">
    <property type="term" value="P:carbohydrate metabolic process"/>
    <property type="evidence" value="ECO:0007669"/>
    <property type="project" value="InterPro"/>
</dbReference>
<keyword evidence="6" id="KW-0325">Glycoprotein</keyword>
<gene>
    <name evidence="12" type="ORF">R5R35_003067</name>
</gene>
<dbReference type="PANTHER" id="PTHR22600">
    <property type="entry name" value="BETA-HEXOSAMINIDASE"/>
    <property type="match status" value="1"/>
</dbReference>
<reference evidence="12 13" key="1">
    <citation type="submission" date="2024-03" db="EMBL/GenBank/DDBJ databases">
        <title>The genome assembly and annotation of the cricket Gryllus longicercus Weissman &amp; Gray.</title>
        <authorList>
            <person name="Szrajer S."/>
            <person name="Gray D."/>
            <person name="Ylla G."/>
        </authorList>
    </citation>
    <scope>NUCLEOTIDE SEQUENCE [LARGE SCALE GENOMIC DNA]</scope>
    <source>
        <strain evidence="12">DAG 2021-001</strain>
        <tissue evidence="12">Whole body minus gut</tissue>
    </source>
</reference>
<dbReference type="Pfam" id="PF14845">
    <property type="entry name" value="Glycohydro_20b2"/>
    <property type="match status" value="1"/>
</dbReference>
<dbReference type="SUPFAM" id="SSF55545">
    <property type="entry name" value="beta-N-acetylhexosaminidase-like domain"/>
    <property type="match status" value="1"/>
</dbReference>
<dbReference type="Gene3D" id="3.20.20.80">
    <property type="entry name" value="Glycosidases"/>
    <property type="match status" value="1"/>
</dbReference>
<dbReference type="SUPFAM" id="SSF51445">
    <property type="entry name" value="(Trans)glycosidases"/>
    <property type="match status" value="1"/>
</dbReference>
<evidence type="ECO:0000259" key="11">
    <source>
        <dbReference type="Pfam" id="PF14845"/>
    </source>
</evidence>
<comment type="caution">
    <text evidence="12">The sequence shown here is derived from an EMBL/GenBank/DDBJ whole genome shotgun (WGS) entry which is preliminary data.</text>
</comment>
<evidence type="ECO:0000256" key="2">
    <source>
        <dbReference type="ARBA" id="ARBA00006285"/>
    </source>
</evidence>
<dbReference type="AlphaFoldDB" id="A0AAN9VMX0"/>
<name>A0AAN9VMX0_9ORTH</name>
<dbReference type="Pfam" id="PF00728">
    <property type="entry name" value="Glyco_hydro_20"/>
    <property type="match status" value="1"/>
</dbReference>
<dbReference type="PRINTS" id="PR00738">
    <property type="entry name" value="GLHYDRLASE20"/>
</dbReference>
<dbReference type="PANTHER" id="PTHR22600:SF42">
    <property type="entry name" value="BETA-N-ACETYLHEXOSAMINIDASE"/>
    <property type="match status" value="1"/>
</dbReference>
<accession>A0AAN9VMX0</accession>
<dbReference type="InterPro" id="IPR025705">
    <property type="entry name" value="Beta_hexosaminidase_sua/sub"/>
</dbReference>
<dbReference type="GO" id="GO:0030203">
    <property type="term" value="P:glycosaminoglycan metabolic process"/>
    <property type="evidence" value="ECO:0007669"/>
    <property type="project" value="TreeGrafter"/>
</dbReference>
<dbReference type="InterPro" id="IPR029019">
    <property type="entry name" value="HEX_eukaryotic_N"/>
</dbReference>
<dbReference type="InterPro" id="IPR029018">
    <property type="entry name" value="Hex-like_dom2"/>
</dbReference>
<evidence type="ECO:0000256" key="7">
    <source>
        <dbReference type="ARBA" id="ARBA00023295"/>
    </source>
</evidence>
<dbReference type="EMBL" id="JAZDUA010000387">
    <property type="protein sequence ID" value="KAK7793332.1"/>
    <property type="molecule type" value="Genomic_DNA"/>
</dbReference>
<keyword evidence="4" id="KW-0732">Signal</keyword>
<comment type="similarity">
    <text evidence="2">Belongs to the glycosyl hydrolase 20 family.</text>
</comment>
<evidence type="ECO:0000256" key="9">
    <source>
        <dbReference type="SAM" id="MobiDB-lite"/>
    </source>
</evidence>
<evidence type="ECO:0000256" key="8">
    <source>
        <dbReference type="PIRSR" id="PIRSR625705-1"/>
    </source>
</evidence>
<evidence type="ECO:0000259" key="10">
    <source>
        <dbReference type="Pfam" id="PF00728"/>
    </source>
</evidence>
<feature type="compositionally biased region" description="Basic residues" evidence="9">
    <location>
        <begin position="1"/>
        <end position="12"/>
    </location>
</feature>
<evidence type="ECO:0000256" key="1">
    <source>
        <dbReference type="ARBA" id="ARBA00001231"/>
    </source>
</evidence>
<evidence type="ECO:0000256" key="4">
    <source>
        <dbReference type="ARBA" id="ARBA00022729"/>
    </source>
</evidence>
<proteinExistence type="inferred from homology"/>
<feature type="domain" description="Glycoside hydrolase family 20 catalytic" evidence="10">
    <location>
        <begin position="253"/>
        <end position="599"/>
    </location>
</feature>
<protein>
    <recommendedName>
        <fullName evidence="3">beta-N-acetylhexosaminidase</fullName>
        <ecNumber evidence="3">3.2.1.52</ecNumber>
    </recommendedName>
</protein>
<dbReference type="EC" id="3.2.1.52" evidence="3"/>